<feature type="non-terminal residue" evidence="1">
    <location>
        <position position="102"/>
    </location>
</feature>
<organism evidence="1 2">
    <name type="scientific">Streblomastix strix</name>
    <dbReference type="NCBI Taxonomy" id="222440"/>
    <lineage>
        <taxon>Eukaryota</taxon>
        <taxon>Metamonada</taxon>
        <taxon>Preaxostyla</taxon>
        <taxon>Oxymonadida</taxon>
        <taxon>Streblomastigidae</taxon>
        <taxon>Streblomastix</taxon>
    </lineage>
</organism>
<accession>A0A5J4UJL6</accession>
<protein>
    <submittedName>
        <fullName evidence="1">Uncharacterized protein</fullName>
    </submittedName>
</protein>
<gene>
    <name evidence="1" type="ORF">EZS28_034040</name>
</gene>
<proteinExistence type="predicted"/>
<name>A0A5J4UJL6_9EUKA</name>
<reference evidence="1 2" key="1">
    <citation type="submission" date="2019-03" db="EMBL/GenBank/DDBJ databases">
        <title>Single cell metagenomics reveals metabolic interactions within the superorganism composed of flagellate Streblomastix strix and complex community of Bacteroidetes bacteria on its surface.</title>
        <authorList>
            <person name="Treitli S.C."/>
            <person name="Kolisko M."/>
            <person name="Husnik F."/>
            <person name="Keeling P."/>
            <person name="Hampl V."/>
        </authorList>
    </citation>
    <scope>NUCLEOTIDE SEQUENCE [LARGE SCALE GENOMIC DNA]</scope>
    <source>
        <strain evidence="1">ST1C</strain>
    </source>
</reference>
<dbReference type="EMBL" id="SNRW01015388">
    <property type="protein sequence ID" value="KAA6370433.1"/>
    <property type="molecule type" value="Genomic_DNA"/>
</dbReference>
<evidence type="ECO:0000313" key="1">
    <source>
        <dbReference type="EMBL" id="KAA6370433.1"/>
    </source>
</evidence>
<comment type="caution">
    <text evidence="1">The sequence shown here is derived from an EMBL/GenBank/DDBJ whole genome shotgun (WGS) entry which is preliminary data.</text>
</comment>
<dbReference type="AlphaFoldDB" id="A0A5J4UJL6"/>
<dbReference type="Proteomes" id="UP000324800">
    <property type="component" value="Unassembled WGS sequence"/>
</dbReference>
<evidence type="ECO:0000313" key="2">
    <source>
        <dbReference type="Proteomes" id="UP000324800"/>
    </source>
</evidence>
<sequence>MCKVNEQASDLLGGLFKKKSKNSIKPEQLEPGFFVNFDASMFTARTPVNTTVEQLELGDEIGKFLQSKQQLTLQDIKLQLAPMQAVSKKTQALMAKILKAMT</sequence>